<keyword evidence="10" id="KW-1185">Reference proteome</keyword>
<dbReference type="PROSITE" id="PS00371">
    <property type="entry name" value="PTS_EIIA_TYPE_1_HIS"/>
    <property type="match status" value="1"/>
</dbReference>
<comment type="caution">
    <text evidence="9">The sequence shown here is derived from an EMBL/GenBank/DDBJ whole genome shotgun (WGS) entry which is preliminary data.</text>
</comment>
<name>S1NBM7_9ENTE</name>
<dbReference type="GO" id="GO:0009401">
    <property type="term" value="P:phosphoenolpyruvate-dependent sugar phosphotransferase system"/>
    <property type="evidence" value="ECO:0007669"/>
    <property type="project" value="UniProtKB-KW"/>
</dbReference>
<dbReference type="AlphaFoldDB" id="S1NBM7"/>
<dbReference type="GO" id="GO:0005886">
    <property type="term" value="C:plasma membrane"/>
    <property type="evidence" value="ECO:0007669"/>
    <property type="project" value="UniProtKB-SubCell"/>
</dbReference>
<dbReference type="eggNOG" id="COG2190">
    <property type="taxonomic scope" value="Bacteria"/>
</dbReference>
<dbReference type="PATRIC" id="fig|1139219.3.peg.2111"/>
<dbReference type="Pfam" id="PF00358">
    <property type="entry name" value="PTS_EIIA_1"/>
    <property type="match status" value="1"/>
</dbReference>
<dbReference type="NCBIfam" id="TIGR00830">
    <property type="entry name" value="PTBA"/>
    <property type="match status" value="1"/>
</dbReference>
<accession>S1NBM7</accession>
<dbReference type="PANTHER" id="PTHR45008">
    <property type="entry name" value="PTS SYSTEM GLUCOSE-SPECIFIC EIIA COMPONENT"/>
    <property type="match status" value="1"/>
</dbReference>
<dbReference type="GO" id="GO:0005737">
    <property type="term" value="C:cytoplasm"/>
    <property type="evidence" value="ECO:0007669"/>
    <property type="project" value="UniProtKB-SubCell"/>
</dbReference>
<evidence type="ECO:0000256" key="6">
    <source>
        <dbReference type="ARBA" id="ARBA00022683"/>
    </source>
</evidence>
<sequence length="153" mass="16346">MFNFFKKKNSVTAPMRGTLLPLSQVSDPVFASKAMGDGFAVEPTDGGVYSPVSGKVTSIFPTKHAFGLVDEKGHEILVHIGIDTVSLQGEGFEVFVSEDDAVNTATKLAAVDLSVLKAQQKPATTMVIFTNQPELEINIVKSNVTAQAEVLAY</sequence>
<evidence type="ECO:0000256" key="5">
    <source>
        <dbReference type="ARBA" id="ARBA00022679"/>
    </source>
</evidence>
<dbReference type="Gene3D" id="2.70.70.10">
    <property type="entry name" value="Glucose Permease (Domain IIA)"/>
    <property type="match status" value="1"/>
</dbReference>
<proteinExistence type="predicted"/>
<comment type="subcellular location">
    <subcellularLocation>
        <location evidence="2">Cell membrane</location>
        <topology evidence="2">Multi-pass membrane protein</topology>
    </subcellularLocation>
    <subcellularLocation>
        <location evidence="1">Cytoplasm</location>
    </subcellularLocation>
</comment>
<dbReference type="STRING" id="44009.RV01_GL000442"/>
<dbReference type="PROSITE" id="PS51093">
    <property type="entry name" value="PTS_EIIA_TYPE_1"/>
    <property type="match status" value="1"/>
</dbReference>
<evidence type="ECO:0000256" key="1">
    <source>
        <dbReference type="ARBA" id="ARBA00004496"/>
    </source>
</evidence>
<dbReference type="InterPro" id="IPR001127">
    <property type="entry name" value="PTS_EIIA_1_perm"/>
</dbReference>
<dbReference type="OrthoDB" id="9769191at2"/>
<dbReference type="FunFam" id="2.70.70.10:FF:000001">
    <property type="entry name" value="PTS system glucose-specific IIA component"/>
    <property type="match status" value="1"/>
</dbReference>
<keyword evidence="5" id="KW-0808">Transferase</keyword>
<keyword evidence="7" id="KW-0418">Kinase</keyword>
<evidence type="ECO:0000256" key="3">
    <source>
        <dbReference type="ARBA" id="ARBA00022448"/>
    </source>
</evidence>
<organism evidence="9 10">
    <name type="scientific">Enterococcus dispar ATCC 51266</name>
    <dbReference type="NCBI Taxonomy" id="1139219"/>
    <lineage>
        <taxon>Bacteria</taxon>
        <taxon>Bacillati</taxon>
        <taxon>Bacillota</taxon>
        <taxon>Bacilli</taxon>
        <taxon>Lactobacillales</taxon>
        <taxon>Enterococcaceae</taxon>
        <taxon>Enterococcus</taxon>
    </lineage>
</organism>
<evidence type="ECO:0000256" key="4">
    <source>
        <dbReference type="ARBA" id="ARBA00022597"/>
    </source>
</evidence>
<dbReference type="InterPro" id="IPR050890">
    <property type="entry name" value="PTS_EIIA_component"/>
</dbReference>
<dbReference type="SUPFAM" id="SSF51261">
    <property type="entry name" value="Duplicated hybrid motif"/>
    <property type="match status" value="1"/>
</dbReference>
<keyword evidence="6" id="KW-0598">Phosphotransferase system</keyword>
<dbReference type="PANTHER" id="PTHR45008:SF1">
    <property type="entry name" value="PTS SYSTEM GLUCOSE-SPECIFIC EIIA COMPONENT"/>
    <property type="match status" value="1"/>
</dbReference>
<dbReference type="EMBL" id="AHYR01000010">
    <property type="protein sequence ID" value="EOT39826.1"/>
    <property type="molecule type" value="Genomic_DNA"/>
</dbReference>
<gene>
    <name evidence="9" type="ORF">OMK_02163</name>
</gene>
<dbReference type="HOGENOM" id="CLU_012312_5_4_9"/>
<feature type="domain" description="PTS EIIA type-1" evidence="8">
    <location>
        <begin position="27"/>
        <end position="131"/>
    </location>
</feature>
<keyword evidence="4" id="KW-0762">Sugar transport</keyword>
<protein>
    <recommendedName>
        <fullName evidence="8">PTS EIIA type-1 domain-containing protein</fullName>
    </recommendedName>
</protein>
<dbReference type="InterPro" id="IPR011055">
    <property type="entry name" value="Dup_hybrid_motif"/>
</dbReference>
<evidence type="ECO:0000259" key="8">
    <source>
        <dbReference type="PROSITE" id="PS51093"/>
    </source>
</evidence>
<evidence type="ECO:0000313" key="10">
    <source>
        <dbReference type="Proteomes" id="UP000014127"/>
    </source>
</evidence>
<evidence type="ECO:0000256" key="7">
    <source>
        <dbReference type="ARBA" id="ARBA00022777"/>
    </source>
</evidence>
<keyword evidence="3" id="KW-0813">Transport</keyword>
<evidence type="ECO:0000256" key="2">
    <source>
        <dbReference type="ARBA" id="ARBA00004651"/>
    </source>
</evidence>
<dbReference type="GO" id="GO:0016301">
    <property type="term" value="F:kinase activity"/>
    <property type="evidence" value="ECO:0007669"/>
    <property type="project" value="UniProtKB-KW"/>
</dbReference>
<evidence type="ECO:0000313" key="9">
    <source>
        <dbReference type="EMBL" id="EOT39826.1"/>
    </source>
</evidence>
<dbReference type="RefSeq" id="WP_016173301.1">
    <property type="nucleotide sequence ID" value="NZ_ASWK01000001.1"/>
</dbReference>
<dbReference type="Proteomes" id="UP000014127">
    <property type="component" value="Unassembled WGS sequence"/>
</dbReference>
<reference evidence="9 10" key="1">
    <citation type="submission" date="2013-03" db="EMBL/GenBank/DDBJ databases">
        <title>The Genome Sequence of Enterococcus dispar ATCC_51266 (Illumina only assembly).</title>
        <authorList>
            <consortium name="The Broad Institute Genomics Platform"/>
            <consortium name="The Broad Institute Genome Sequencing Center for Infectious Disease"/>
            <person name="Earl A."/>
            <person name="Russ C."/>
            <person name="Gilmore M."/>
            <person name="Surin D."/>
            <person name="Walker B."/>
            <person name="Young S."/>
            <person name="Zeng Q."/>
            <person name="Gargeya S."/>
            <person name="Fitzgerald M."/>
            <person name="Haas B."/>
            <person name="Abouelleil A."/>
            <person name="Allen A.W."/>
            <person name="Alvarado L."/>
            <person name="Arachchi H.M."/>
            <person name="Berlin A.M."/>
            <person name="Chapman S.B."/>
            <person name="Gainer-Dewar J."/>
            <person name="Goldberg J."/>
            <person name="Griggs A."/>
            <person name="Gujja S."/>
            <person name="Hansen M."/>
            <person name="Howarth C."/>
            <person name="Imamovic A."/>
            <person name="Ireland A."/>
            <person name="Larimer J."/>
            <person name="McCowan C."/>
            <person name="Murphy C."/>
            <person name="Pearson M."/>
            <person name="Poon T.W."/>
            <person name="Priest M."/>
            <person name="Roberts A."/>
            <person name="Saif S."/>
            <person name="Shea T."/>
            <person name="Sisk P."/>
            <person name="Sykes S."/>
            <person name="Wortman J."/>
            <person name="Nusbaum C."/>
            <person name="Birren B."/>
        </authorList>
    </citation>
    <scope>NUCLEOTIDE SEQUENCE [LARGE SCALE GENOMIC DNA]</scope>
    <source>
        <strain evidence="9 10">ATCC 51266</strain>
    </source>
</reference>